<proteinExistence type="predicted"/>
<evidence type="ECO:0000256" key="1">
    <source>
        <dbReference type="SAM" id="Phobius"/>
    </source>
</evidence>
<dbReference type="AlphaFoldDB" id="A0A226EBF8"/>
<evidence type="ECO:0000313" key="2">
    <source>
        <dbReference type="EMBL" id="OXA54739.1"/>
    </source>
</evidence>
<feature type="transmembrane region" description="Helical" evidence="1">
    <location>
        <begin position="82"/>
        <end position="104"/>
    </location>
</feature>
<feature type="transmembrane region" description="Helical" evidence="1">
    <location>
        <begin position="298"/>
        <end position="321"/>
    </location>
</feature>
<accession>A0A226EBF8</accession>
<keyword evidence="1" id="KW-0812">Transmembrane</keyword>
<keyword evidence="1" id="KW-0472">Membrane</keyword>
<keyword evidence="3" id="KW-1185">Reference proteome</keyword>
<sequence length="423" mass="47978">MVVTPLMWKSMDLLTNTYELIWKNPLEWDVTSKKLIVNPPSTKLIPWLMVVIWYLVSINILSILLLLFQLFGFIHIPLTNLLVLFMVFALFAFVIYLEGIFYLYGDSTAAILNKFAVLEKKLNKASQLQKSNMRDVIGLILNLVSPLAGLFAIFYYFIGCLLLQLDPYSQAEYLLEENGFILSIPIKFLFFFLRYTQCLLFLQAARTISLLICVPTMATYLGLACVSAMDSSAVYFFRRENMILSSYLRNYEICLIHLGIGHNFVSPAVSGTMFFGLVLSVLFNFASLKLYSRIPMTLFPLIPAVAAFILVIIDVMLPMLIDVFKNSKSLQAKWRNILGLIEDKKYLKRKLQSLRTPRIYAGTVVNPMLEYTVVKPIATTLIPTTPIATTQSCGNGKDSLITTTPMLRYKMNSHNKPNVKAPG</sequence>
<comment type="caution">
    <text evidence="2">The sequence shown here is derived from an EMBL/GenBank/DDBJ whole genome shotgun (WGS) entry which is preliminary data.</text>
</comment>
<dbReference type="Proteomes" id="UP000198287">
    <property type="component" value="Unassembled WGS sequence"/>
</dbReference>
<name>A0A226EBF8_FOLCA</name>
<feature type="transmembrane region" description="Helical" evidence="1">
    <location>
        <begin position="51"/>
        <end position="76"/>
    </location>
</feature>
<reference evidence="2 3" key="1">
    <citation type="submission" date="2015-12" db="EMBL/GenBank/DDBJ databases">
        <title>The genome of Folsomia candida.</title>
        <authorList>
            <person name="Faddeeva A."/>
            <person name="Derks M.F."/>
            <person name="Anvar Y."/>
            <person name="Smit S."/>
            <person name="Van Straalen N."/>
            <person name="Roelofs D."/>
        </authorList>
    </citation>
    <scope>NUCLEOTIDE SEQUENCE [LARGE SCALE GENOMIC DNA]</scope>
    <source>
        <strain evidence="2 3">VU population</strain>
        <tissue evidence="2">Whole body</tissue>
    </source>
</reference>
<organism evidence="2 3">
    <name type="scientific">Folsomia candida</name>
    <name type="common">Springtail</name>
    <dbReference type="NCBI Taxonomy" id="158441"/>
    <lineage>
        <taxon>Eukaryota</taxon>
        <taxon>Metazoa</taxon>
        <taxon>Ecdysozoa</taxon>
        <taxon>Arthropoda</taxon>
        <taxon>Hexapoda</taxon>
        <taxon>Collembola</taxon>
        <taxon>Entomobryomorpha</taxon>
        <taxon>Isotomoidea</taxon>
        <taxon>Isotomidae</taxon>
        <taxon>Proisotominae</taxon>
        <taxon>Folsomia</taxon>
    </lineage>
</organism>
<feature type="transmembrane region" description="Helical" evidence="1">
    <location>
        <begin position="136"/>
        <end position="158"/>
    </location>
</feature>
<gene>
    <name evidence="2" type="ORF">Fcan01_11436</name>
</gene>
<feature type="transmembrane region" description="Helical" evidence="1">
    <location>
        <begin position="208"/>
        <end position="229"/>
    </location>
</feature>
<protein>
    <submittedName>
        <fullName evidence="2">Uncharacterized protein</fullName>
    </submittedName>
</protein>
<evidence type="ECO:0000313" key="3">
    <source>
        <dbReference type="Proteomes" id="UP000198287"/>
    </source>
</evidence>
<dbReference type="EMBL" id="LNIX01000005">
    <property type="protein sequence ID" value="OXA54739.1"/>
    <property type="molecule type" value="Genomic_DNA"/>
</dbReference>
<feature type="transmembrane region" description="Helical" evidence="1">
    <location>
        <begin position="178"/>
        <end position="196"/>
    </location>
</feature>
<keyword evidence="1" id="KW-1133">Transmembrane helix</keyword>
<feature type="transmembrane region" description="Helical" evidence="1">
    <location>
        <begin position="268"/>
        <end position="286"/>
    </location>
</feature>